<dbReference type="NCBIfam" id="TIGR00556">
    <property type="entry name" value="pantethn_trn"/>
    <property type="match status" value="1"/>
</dbReference>
<evidence type="ECO:0000256" key="3">
    <source>
        <dbReference type="ARBA" id="ARBA00022723"/>
    </source>
</evidence>
<feature type="binding site" evidence="8">
    <location>
        <position position="59"/>
    </location>
    <ligand>
        <name>Mg(2+)</name>
        <dbReference type="ChEBI" id="CHEBI:18420"/>
    </ligand>
</feature>
<evidence type="ECO:0000313" key="10">
    <source>
        <dbReference type="EMBL" id="RCW73034.1"/>
    </source>
</evidence>
<feature type="binding site" evidence="8">
    <location>
        <position position="8"/>
    </location>
    <ligand>
        <name>Mg(2+)</name>
        <dbReference type="ChEBI" id="CHEBI:18420"/>
    </ligand>
</feature>
<organism evidence="10 11">
    <name type="scientific">Saliterribacillus persicus</name>
    <dbReference type="NCBI Taxonomy" id="930114"/>
    <lineage>
        <taxon>Bacteria</taxon>
        <taxon>Bacillati</taxon>
        <taxon>Bacillota</taxon>
        <taxon>Bacilli</taxon>
        <taxon>Bacillales</taxon>
        <taxon>Bacillaceae</taxon>
        <taxon>Saliterribacillus</taxon>
    </lineage>
</organism>
<dbReference type="InterPro" id="IPR037143">
    <property type="entry name" value="4-PPantetheinyl_Trfase_dom_sf"/>
</dbReference>
<proteinExistence type="inferred from homology"/>
<dbReference type="GO" id="GO:0006633">
    <property type="term" value="P:fatty acid biosynthetic process"/>
    <property type="evidence" value="ECO:0007669"/>
    <property type="project" value="UniProtKB-UniRule"/>
</dbReference>
<dbReference type="OrthoDB" id="517356at2"/>
<comment type="cofactor">
    <cofactor evidence="8">
        <name>Mg(2+)</name>
        <dbReference type="ChEBI" id="CHEBI:18420"/>
    </cofactor>
</comment>
<protein>
    <recommendedName>
        <fullName evidence="8">Holo-[acyl-carrier-protein] synthase</fullName>
        <shortName evidence="8">Holo-ACP synthase</shortName>
        <ecNumber evidence="8">2.7.8.7</ecNumber>
    </recommendedName>
    <alternativeName>
        <fullName evidence="8">4'-phosphopantetheinyl transferase AcpS</fullName>
    </alternativeName>
</protein>
<evidence type="ECO:0000256" key="8">
    <source>
        <dbReference type="HAMAP-Rule" id="MF_00101"/>
    </source>
</evidence>
<dbReference type="Pfam" id="PF01648">
    <property type="entry name" value="ACPS"/>
    <property type="match status" value="1"/>
</dbReference>
<dbReference type="InterPro" id="IPR004568">
    <property type="entry name" value="Ppantetheine-prot_Trfase_dom"/>
</dbReference>
<comment type="subcellular location">
    <subcellularLocation>
        <location evidence="8">Cytoplasm</location>
    </subcellularLocation>
</comment>
<keyword evidence="4 8" id="KW-0276">Fatty acid metabolism</keyword>
<evidence type="ECO:0000256" key="7">
    <source>
        <dbReference type="ARBA" id="ARBA00023160"/>
    </source>
</evidence>
<keyword evidence="6 8" id="KW-0443">Lipid metabolism</keyword>
<dbReference type="AlphaFoldDB" id="A0A368Y483"/>
<dbReference type="InterPro" id="IPR002582">
    <property type="entry name" value="ACPS"/>
</dbReference>
<keyword evidence="5 8" id="KW-0460">Magnesium</keyword>
<feature type="domain" description="4'-phosphopantetheinyl transferase" evidence="9">
    <location>
        <begin position="4"/>
        <end position="112"/>
    </location>
</feature>
<comment type="catalytic activity">
    <reaction evidence="8">
        <text>apo-[ACP] + CoA = holo-[ACP] + adenosine 3',5'-bisphosphate + H(+)</text>
        <dbReference type="Rhea" id="RHEA:12068"/>
        <dbReference type="Rhea" id="RHEA-COMP:9685"/>
        <dbReference type="Rhea" id="RHEA-COMP:9690"/>
        <dbReference type="ChEBI" id="CHEBI:15378"/>
        <dbReference type="ChEBI" id="CHEBI:29999"/>
        <dbReference type="ChEBI" id="CHEBI:57287"/>
        <dbReference type="ChEBI" id="CHEBI:58343"/>
        <dbReference type="ChEBI" id="CHEBI:64479"/>
        <dbReference type="EC" id="2.7.8.7"/>
    </reaction>
</comment>
<dbReference type="GO" id="GO:0000287">
    <property type="term" value="F:magnesium ion binding"/>
    <property type="evidence" value="ECO:0007669"/>
    <property type="project" value="UniProtKB-UniRule"/>
</dbReference>
<evidence type="ECO:0000256" key="5">
    <source>
        <dbReference type="ARBA" id="ARBA00022842"/>
    </source>
</evidence>
<keyword evidence="7 8" id="KW-0275">Fatty acid biosynthesis</keyword>
<accession>A0A368Y483</accession>
<keyword evidence="11" id="KW-1185">Reference proteome</keyword>
<dbReference type="EC" id="2.7.8.7" evidence="8"/>
<dbReference type="GO" id="GO:0008897">
    <property type="term" value="F:holo-[acyl-carrier-protein] synthase activity"/>
    <property type="evidence" value="ECO:0007669"/>
    <property type="project" value="UniProtKB-UniRule"/>
</dbReference>
<evidence type="ECO:0000256" key="6">
    <source>
        <dbReference type="ARBA" id="ARBA00023098"/>
    </source>
</evidence>
<dbReference type="NCBIfam" id="TIGR00516">
    <property type="entry name" value="acpS"/>
    <property type="match status" value="1"/>
</dbReference>
<comment type="similarity">
    <text evidence="8">Belongs to the P-Pant transferase superfamily. AcpS family.</text>
</comment>
<evidence type="ECO:0000256" key="2">
    <source>
        <dbReference type="ARBA" id="ARBA00022679"/>
    </source>
</evidence>
<dbReference type="InterPro" id="IPR008278">
    <property type="entry name" value="4-PPantetheinyl_Trfase_dom"/>
</dbReference>
<dbReference type="HAMAP" id="MF_00101">
    <property type="entry name" value="AcpS"/>
    <property type="match status" value="1"/>
</dbReference>
<evidence type="ECO:0000259" key="9">
    <source>
        <dbReference type="Pfam" id="PF01648"/>
    </source>
</evidence>
<keyword evidence="8" id="KW-0963">Cytoplasm</keyword>
<comment type="caution">
    <text evidence="10">The sequence shown here is derived from an EMBL/GenBank/DDBJ whole genome shotgun (WGS) entry which is preliminary data.</text>
</comment>
<sequence length="120" mass="13424">MIKGIGIDIVEIGRIKTLLEKGDRFARKILSGEELILFHNFKHQARRVEFLAGRFAAKEAFSKAIGTGIGKIGFKDIEVLKSDTGAPFVRCKKIKEEKIFISISHAEHYAIAQVILEAKN</sequence>
<dbReference type="RefSeq" id="WP_114352144.1">
    <property type="nucleotide sequence ID" value="NZ_QPJJ01000004.1"/>
</dbReference>
<dbReference type="SUPFAM" id="SSF56214">
    <property type="entry name" value="4'-phosphopantetheinyl transferase"/>
    <property type="match status" value="1"/>
</dbReference>
<name>A0A368Y483_9BACI</name>
<evidence type="ECO:0000256" key="4">
    <source>
        <dbReference type="ARBA" id="ARBA00022832"/>
    </source>
</evidence>
<keyword evidence="3 8" id="KW-0479">Metal-binding</keyword>
<dbReference type="EMBL" id="QPJJ01000004">
    <property type="protein sequence ID" value="RCW73034.1"/>
    <property type="molecule type" value="Genomic_DNA"/>
</dbReference>
<reference evidence="10 11" key="1">
    <citation type="submission" date="2018-07" db="EMBL/GenBank/DDBJ databases">
        <title>Genomic Encyclopedia of Type Strains, Phase IV (KMG-IV): sequencing the most valuable type-strain genomes for metagenomic binning, comparative biology and taxonomic classification.</title>
        <authorList>
            <person name="Goeker M."/>
        </authorList>
    </citation>
    <scope>NUCLEOTIDE SEQUENCE [LARGE SCALE GENOMIC DNA]</scope>
    <source>
        <strain evidence="10 11">DSM 27696</strain>
    </source>
</reference>
<keyword evidence="2 8" id="KW-0808">Transferase</keyword>
<evidence type="ECO:0000256" key="1">
    <source>
        <dbReference type="ARBA" id="ARBA00022516"/>
    </source>
</evidence>
<dbReference type="Gene3D" id="3.90.470.20">
    <property type="entry name" value="4'-phosphopantetheinyl transferase domain"/>
    <property type="match status" value="1"/>
</dbReference>
<dbReference type="Proteomes" id="UP000252585">
    <property type="component" value="Unassembled WGS sequence"/>
</dbReference>
<gene>
    <name evidence="8" type="primary">acpS</name>
    <name evidence="10" type="ORF">DFR57_10428</name>
</gene>
<evidence type="ECO:0000313" key="11">
    <source>
        <dbReference type="Proteomes" id="UP000252585"/>
    </source>
</evidence>
<comment type="function">
    <text evidence="8">Transfers the 4'-phosphopantetheine moiety from coenzyme A to a Ser of acyl-carrier-protein.</text>
</comment>
<keyword evidence="1 8" id="KW-0444">Lipid biosynthesis</keyword>
<dbReference type="GO" id="GO:0005737">
    <property type="term" value="C:cytoplasm"/>
    <property type="evidence" value="ECO:0007669"/>
    <property type="project" value="UniProtKB-SubCell"/>
</dbReference>